<reference evidence="3" key="1">
    <citation type="submission" date="2020-09" db="EMBL/GenBank/DDBJ databases">
        <title>Desulfogranum mesoprofundum gen. nov., sp. nov., a novel mesophilic, sulfate-reducing chemolithoautotroph isolated from a deep-sea hydrothermal vent chimney in the Suiyo Seamount.</title>
        <authorList>
            <person name="Hashimoto Y."/>
            <person name="Nakagawa S."/>
        </authorList>
    </citation>
    <scope>NUCLEOTIDE SEQUENCE</scope>
    <source>
        <strain evidence="3">KT2</strain>
    </source>
</reference>
<sequence>METPGKTTRTPQESTLFRVVRFFSRLQLHYLLPRLRHPDRVVRLFVFIEGSLALGVISAAAYFTQFPLLFPPLGPSAFILFRMPMSASAAPRTVLLSHLLGLFSGFGALGAGYLFFSPGAVNGTGTVTTSSIIILSLAMGLSSLAMIWMECNHPPATATALIVAMGNITSLSQVAGFIVAVVLLISLAFLFNRILGGLPYSYWRHDPEISAHYGTLAGITNRRQGYWQQLTEKMFQSKLH</sequence>
<gene>
    <name evidence="3" type="ORF">DGMP_33720</name>
</gene>
<evidence type="ECO:0000256" key="1">
    <source>
        <dbReference type="SAM" id="Phobius"/>
    </source>
</evidence>
<dbReference type="Pfam" id="PF04982">
    <property type="entry name" value="TM_HPP"/>
    <property type="match status" value="1"/>
</dbReference>
<dbReference type="Proteomes" id="UP000826725">
    <property type="component" value="Chromosome"/>
</dbReference>
<dbReference type="InterPro" id="IPR007065">
    <property type="entry name" value="HPP"/>
</dbReference>
<evidence type="ECO:0000313" key="4">
    <source>
        <dbReference type="Proteomes" id="UP000826725"/>
    </source>
</evidence>
<dbReference type="PANTHER" id="PTHR33741">
    <property type="entry name" value="TRANSMEMBRANE PROTEIN DDB_G0269096-RELATED"/>
    <property type="match status" value="1"/>
</dbReference>
<protein>
    <recommendedName>
        <fullName evidence="2">HPP transmembrane region domain-containing protein</fullName>
    </recommendedName>
</protein>
<evidence type="ECO:0000313" key="3">
    <source>
        <dbReference type="EMBL" id="BCL62679.1"/>
    </source>
</evidence>
<dbReference type="AlphaFoldDB" id="A0A8D5FW02"/>
<keyword evidence="1" id="KW-0812">Transmembrane</keyword>
<dbReference type="RefSeq" id="WP_228855011.1">
    <property type="nucleotide sequence ID" value="NZ_AP024086.1"/>
</dbReference>
<feature type="transmembrane region" description="Helical" evidence="1">
    <location>
        <begin position="95"/>
        <end position="116"/>
    </location>
</feature>
<accession>A0A8D5FW02</accession>
<dbReference type="PANTHER" id="PTHR33741:SF5">
    <property type="entry name" value="TRANSMEMBRANE PROTEIN DDB_G0269096-RELATED"/>
    <property type="match status" value="1"/>
</dbReference>
<organism evidence="3 4">
    <name type="scientific">Desulfomarina profundi</name>
    <dbReference type="NCBI Taxonomy" id="2772557"/>
    <lineage>
        <taxon>Bacteria</taxon>
        <taxon>Pseudomonadati</taxon>
        <taxon>Thermodesulfobacteriota</taxon>
        <taxon>Desulfobulbia</taxon>
        <taxon>Desulfobulbales</taxon>
        <taxon>Desulfobulbaceae</taxon>
        <taxon>Desulfomarina</taxon>
    </lineage>
</organism>
<feature type="domain" description="HPP transmembrane region" evidence="2">
    <location>
        <begin position="41"/>
        <end position="195"/>
    </location>
</feature>
<dbReference type="EMBL" id="AP024086">
    <property type="protein sequence ID" value="BCL62679.1"/>
    <property type="molecule type" value="Genomic_DNA"/>
</dbReference>
<keyword evidence="4" id="KW-1185">Reference proteome</keyword>
<feature type="transmembrane region" description="Helical" evidence="1">
    <location>
        <begin position="128"/>
        <end position="148"/>
    </location>
</feature>
<feature type="transmembrane region" description="Helical" evidence="1">
    <location>
        <begin position="41"/>
        <end position="63"/>
    </location>
</feature>
<name>A0A8D5FW02_9BACT</name>
<evidence type="ECO:0000259" key="2">
    <source>
        <dbReference type="Pfam" id="PF04982"/>
    </source>
</evidence>
<feature type="transmembrane region" description="Helical" evidence="1">
    <location>
        <begin position="168"/>
        <end position="191"/>
    </location>
</feature>
<keyword evidence="1" id="KW-0472">Membrane</keyword>
<dbReference type="KEGG" id="dbk:DGMP_33720"/>
<keyword evidence="1" id="KW-1133">Transmembrane helix</keyword>
<proteinExistence type="predicted"/>
<dbReference type="InterPro" id="IPR058581">
    <property type="entry name" value="TM_HPP"/>
</dbReference>